<organism evidence="2 3">
    <name type="scientific">Apostasia shenzhenica</name>
    <dbReference type="NCBI Taxonomy" id="1088818"/>
    <lineage>
        <taxon>Eukaryota</taxon>
        <taxon>Viridiplantae</taxon>
        <taxon>Streptophyta</taxon>
        <taxon>Embryophyta</taxon>
        <taxon>Tracheophyta</taxon>
        <taxon>Spermatophyta</taxon>
        <taxon>Magnoliopsida</taxon>
        <taxon>Liliopsida</taxon>
        <taxon>Asparagales</taxon>
        <taxon>Orchidaceae</taxon>
        <taxon>Apostasioideae</taxon>
        <taxon>Apostasia</taxon>
    </lineage>
</organism>
<accession>A0A2I0A3T9</accession>
<gene>
    <name evidence="2" type="ORF">AXF42_Ash017791</name>
</gene>
<feature type="region of interest" description="Disordered" evidence="1">
    <location>
        <begin position="50"/>
        <end position="78"/>
    </location>
</feature>
<feature type="compositionally biased region" description="Low complexity" evidence="1">
    <location>
        <begin position="29"/>
        <end position="38"/>
    </location>
</feature>
<protein>
    <submittedName>
        <fullName evidence="2">Uncharacterized protein</fullName>
    </submittedName>
</protein>
<dbReference type="AlphaFoldDB" id="A0A2I0A3T9"/>
<evidence type="ECO:0000256" key="1">
    <source>
        <dbReference type="SAM" id="MobiDB-lite"/>
    </source>
</evidence>
<dbReference type="Proteomes" id="UP000236161">
    <property type="component" value="Unassembled WGS sequence"/>
</dbReference>
<feature type="compositionally biased region" description="Basic and acidic residues" evidence="1">
    <location>
        <begin position="50"/>
        <end position="60"/>
    </location>
</feature>
<keyword evidence="3" id="KW-1185">Reference proteome</keyword>
<proteinExistence type="predicted"/>
<feature type="compositionally biased region" description="Basic and acidic residues" evidence="1">
    <location>
        <begin position="1"/>
        <end position="11"/>
    </location>
</feature>
<sequence length="78" mass="9001">MSTGKTKKDTRLQNLNTWPDEFRPLNQGSSPRISSSSLSTSCRWFIRKMDPSDASKEESSPSRLRSWLRRKTPYLGHS</sequence>
<reference evidence="2 3" key="1">
    <citation type="journal article" date="2017" name="Nature">
        <title>The Apostasia genome and the evolution of orchids.</title>
        <authorList>
            <person name="Zhang G.Q."/>
            <person name="Liu K.W."/>
            <person name="Li Z."/>
            <person name="Lohaus R."/>
            <person name="Hsiao Y.Y."/>
            <person name="Niu S.C."/>
            <person name="Wang J.Y."/>
            <person name="Lin Y.C."/>
            <person name="Xu Q."/>
            <person name="Chen L.J."/>
            <person name="Yoshida K."/>
            <person name="Fujiwara S."/>
            <person name="Wang Z.W."/>
            <person name="Zhang Y.Q."/>
            <person name="Mitsuda N."/>
            <person name="Wang M."/>
            <person name="Liu G.H."/>
            <person name="Pecoraro L."/>
            <person name="Huang H.X."/>
            <person name="Xiao X.J."/>
            <person name="Lin M."/>
            <person name="Wu X.Y."/>
            <person name="Wu W.L."/>
            <person name="Chen Y.Y."/>
            <person name="Chang S.B."/>
            <person name="Sakamoto S."/>
            <person name="Ohme-Takagi M."/>
            <person name="Yagi M."/>
            <person name="Zeng S.J."/>
            <person name="Shen C.Y."/>
            <person name="Yeh C.M."/>
            <person name="Luo Y.B."/>
            <person name="Tsai W.C."/>
            <person name="Van de Peer Y."/>
            <person name="Liu Z.J."/>
        </authorList>
    </citation>
    <scope>NUCLEOTIDE SEQUENCE [LARGE SCALE GENOMIC DNA]</scope>
    <source>
        <strain evidence="3">cv. Shenzhen</strain>
        <tissue evidence="2">Stem</tissue>
    </source>
</reference>
<evidence type="ECO:0000313" key="3">
    <source>
        <dbReference type="Proteomes" id="UP000236161"/>
    </source>
</evidence>
<name>A0A2I0A3T9_9ASPA</name>
<dbReference type="EMBL" id="KZ452027">
    <property type="protein sequence ID" value="PKA50199.1"/>
    <property type="molecule type" value="Genomic_DNA"/>
</dbReference>
<feature type="region of interest" description="Disordered" evidence="1">
    <location>
        <begin position="1"/>
        <end position="38"/>
    </location>
</feature>
<evidence type="ECO:0000313" key="2">
    <source>
        <dbReference type="EMBL" id="PKA50199.1"/>
    </source>
</evidence>